<name>A0A914E9A9_9BILA</name>
<organism evidence="2 3">
    <name type="scientific">Acrobeloides nanus</name>
    <dbReference type="NCBI Taxonomy" id="290746"/>
    <lineage>
        <taxon>Eukaryota</taxon>
        <taxon>Metazoa</taxon>
        <taxon>Ecdysozoa</taxon>
        <taxon>Nematoda</taxon>
        <taxon>Chromadorea</taxon>
        <taxon>Rhabditida</taxon>
        <taxon>Tylenchina</taxon>
        <taxon>Cephalobomorpha</taxon>
        <taxon>Cephaloboidea</taxon>
        <taxon>Cephalobidae</taxon>
        <taxon>Acrobeloides</taxon>
    </lineage>
</organism>
<protein>
    <submittedName>
        <fullName evidence="3">Uncharacterized protein</fullName>
    </submittedName>
</protein>
<sequence>MYRNQQQESFGQGQQPSEQWKGFQVQQPDQLQSRDYITTSASHLRNQGRQRQENEILNILADHERR</sequence>
<evidence type="ECO:0000313" key="3">
    <source>
        <dbReference type="WBParaSite" id="ACRNAN_scaffold6568.g20502.t1"/>
    </source>
</evidence>
<accession>A0A914E9A9</accession>
<evidence type="ECO:0000256" key="1">
    <source>
        <dbReference type="SAM" id="MobiDB-lite"/>
    </source>
</evidence>
<feature type="compositionally biased region" description="Polar residues" evidence="1">
    <location>
        <begin position="24"/>
        <end position="49"/>
    </location>
</feature>
<proteinExistence type="predicted"/>
<dbReference type="Proteomes" id="UP000887540">
    <property type="component" value="Unplaced"/>
</dbReference>
<dbReference type="AlphaFoldDB" id="A0A914E9A9"/>
<keyword evidence="2" id="KW-1185">Reference proteome</keyword>
<feature type="compositionally biased region" description="Low complexity" evidence="1">
    <location>
        <begin position="1"/>
        <end position="19"/>
    </location>
</feature>
<feature type="region of interest" description="Disordered" evidence="1">
    <location>
        <begin position="1"/>
        <end position="66"/>
    </location>
</feature>
<evidence type="ECO:0000313" key="2">
    <source>
        <dbReference type="Proteomes" id="UP000887540"/>
    </source>
</evidence>
<dbReference type="WBParaSite" id="ACRNAN_scaffold6568.g20502.t1">
    <property type="protein sequence ID" value="ACRNAN_scaffold6568.g20502.t1"/>
    <property type="gene ID" value="ACRNAN_scaffold6568.g20502"/>
</dbReference>
<reference evidence="3" key="1">
    <citation type="submission" date="2022-11" db="UniProtKB">
        <authorList>
            <consortium name="WormBaseParasite"/>
        </authorList>
    </citation>
    <scope>IDENTIFICATION</scope>
</reference>